<evidence type="ECO:0000313" key="2">
    <source>
        <dbReference type="EMBL" id="MDT0583854.1"/>
    </source>
</evidence>
<dbReference type="InterPro" id="IPR009706">
    <property type="entry name" value="DUF1287"/>
</dbReference>
<protein>
    <submittedName>
        <fullName evidence="2">DUF1287 domain-containing protein</fullName>
    </submittedName>
</protein>
<name>A0AAW8R488_9ALTE</name>
<dbReference type="PIRSF" id="PIRSF011444">
    <property type="entry name" value="DUF1287"/>
    <property type="match status" value="1"/>
</dbReference>
<dbReference type="Pfam" id="PF06940">
    <property type="entry name" value="DUF1287"/>
    <property type="match status" value="1"/>
</dbReference>
<dbReference type="AlphaFoldDB" id="A0AAW8R488"/>
<dbReference type="EMBL" id="JAVRIE010000006">
    <property type="protein sequence ID" value="MDT0583854.1"/>
    <property type="molecule type" value="Genomic_DNA"/>
</dbReference>
<organism evidence="2 3">
    <name type="scientific">Brumicola blandensis</name>
    <dbReference type="NCBI Taxonomy" id="3075611"/>
    <lineage>
        <taxon>Bacteria</taxon>
        <taxon>Pseudomonadati</taxon>
        <taxon>Pseudomonadota</taxon>
        <taxon>Gammaproteobacteria</taxon>
        <taxon>Alteromonadales</taxon>
        <taxon>Alteromonadaceae</taxon>
        <taxon>Brumicola</taxon>
    </lineage>
</organism>
<evidence type="ECO:0000313" key="3">
    <source>
        <dbReference type="Proteomes" id="UP001249020"/>
    </source>
</evidence>
<evidence type="ECO:0000256" key="1">
    <source>
        <dbReference type="SAM" id="SignalP"/>
    </source>
</evidence>
<accession>A0AAW8R488</accession>
<proteinExistence type="predicted"/>
<keyword evidence="3" id="KW-1185">Reference proteome</keyword>
<reference evidence="2 3" key="1">
    <citation type="submission" date="2023-09" db="EMBL/GenBank/DDBJ databases">
        <authorList>
            <person name="Rey-Velasco X."/>
        </authorList>
    </citation>
    <scope>NUCLEOTIDE SEQUENCE [LARGE SCALE GENOMIC DNA]</scope>
    <source>
        <strain evidence="2 3">W409</strain>
    </source>
</reference>
<keyword evidence="1" id="KW-0732">Signal</keyword>
<feature type="chain" id="PRO_5043981655" evidence="1">
    <location>
        <begin position="22"/>
        <end position="211"/>
    </location>
</feature>
<dbReference type="Proteomes" id="UP001249020">
    <property type="component" value="Unassembled WGS sequence"/>
</dbReference>
<comment type="caution">
    <text evidence="2">The sequence shown here is derived from an EMBL/GenBank/DDBJ whole genome shotgun (WGS) entry which is preliminary data.</text>
</comment>
<feature type="signal peptide" evidence="1">
    <location>
        <begin position="1"/>
        <end position="21"/>
    </location>
</feature>
<gene>
    <name evidence="2" type="ORF">RM544_14985</name>
</gene>
<sequence length="211" mass="23897">MMFSRLMIAAYLLSSFGPIWAQEVSTQQVTTEPVSSNTLTHPLAIAAKERLAHEVRYDGRYISIPYPNGDVPENIGVCTDVVIRAYRTTGIDLQKLVHEDMKRDFDAYPSKRIWALSRPDANIDHRRVPNLQAFFKRHGESLDITQRAENYLPGDIVSWMLPGNLPHIGIVVDEYDSDSGRPLVVHNIGSGPQLEDMLFAYKITGHYRFSP</sequence>